<feature type="transmembrane region" description="Helical" evidence="2">
    <location>
        <begin position="26"/>
        <end position="43"/>
    </location>
</feature>
<name>W7XF50_TETTS</name>
<keyword evidence="2" id="KW-0812">Transmembrane</keyword>
<evidence type="ECO:0000256" key="1">
    <source>
        <dbReference type="SAM" id="MobiDB-lite"/>
    </source>
</evidence>
<dbReference type="OrthoDB" id="290621at2759"/>
<dbReference type="GO" id="GO:0005634">
    <property type="term" value="C:nucleus"/>
    <property type="evidence" value="ECO:0007669"/>
    <property type="project" value="TreeGrafter"/>
</dbReference>
<evidence type="ECO:0000313" key="3">
    <source>
        <dbReference type="EMBL" id="EWS71394.1"/>
    </source>
</evidence>
<accession>W7XF50</accession>
<protein>
    <submittedName>
        <fullName evidence="3">Small GTP-binding domain protein</fullName>
    </submittedName>
</protein>
<evidence type="ECO:0000256" key="2">
    <source>
        <dbReference type="SAM" id="Phobius"/>
    </source>
</evidence>
<keyword evidence="2" id="KW-1133">Transmembrane helix</keyword>
<sequence>MFDQLDIFASQIFLRFNKQATYKTRLGSYVSLIIIFLIIYKLVGTMVDLIQKNNPQVIYNDRQVDNPAAFIANSKTFPIAFGMERPIDFTHFIDESIYTVSAFWKHKIQIYDETAKQYVAVWDQKSVDIKPCTLDNFQNPDNQKYYLSLNYTDMYCLPPDLDLTIQGDFPSPEYSEIELIVKKCTQNCQPQEILDQFLLKSNFGIQMSDSYVDPSIPDNPFKIYSRDMFWSTSTQLPKDVFVYIRNNYVYSDFGLLFSDVKTQVFPSYSFYQTYEFPPSFQDYFLSIHFRFETQKEGVYKRSYQKFSQMISEIGGYIQSFLAIGYLICRKASQVKLDIDLISRAFKFQESTQNEEQQQIQKEKKEQIEKAELIDRKKIKISQKKQLNDKKHKKKEKEKTFNTEEYQQKQDEQNSNFFQSANLYNHSQKINNYQQAFKNSQIIDNNGQIQHSNEICYNLNKQDVVLQQKESKQKNSLNISNLIMSYFQDQAGLKEVEIVNSNEDFKFQKQKRQSFSQKIKKQKCVEETFQNYFDSQMNNFRISAWEYLKSQLFCYFSKFYNNRKKIINYTKEKLYNYIDLFNIINKLNEIEKLKRLILDEDQLKLFDYLPKPTISADIISKSHFEQKRKEVDLLYQDQRSELQKASDSFQAYYNLVQKCELTTLDQKLIHQIDPDLKKIFQDISKKQDFQTNQFNSEDNKQTEVSPQIRQSIYFNNQNSVNRIQKEKNTFKIELISEQGTPASSNNRRNSILNQFRKFDEIKEPIKSEDILTQLFTTRSQGNQNEESHLNEFQYKNDQQKPNAFRSRLNQLSQL</sequence>
<dbReference type="GO" id="GO:0007131">
    <property type="term" value="P:reciprocal meiotic recombination"/>
    <property type="evidence" value="ECO:0007669"/>
    <property type="project" value="TreeGrafter"/>
</dbReference>
<feature type="compositionally biased region" description="Basic and acidic residues" evidence="1">
    <location>
        <begin position="396"/>
        <end position="411"/>
    </location>
</feature>
<proteinExistence type="predicted"/>
<keyword evidence="2" id="KW-0472">Membrane</keyword>
<dbReference type="PANTHER" id="PTHR31398:SF0">
    <property type="entry name" value="MEIOTIC NUCLEAR DIVISION PROTEIN 1 HOMOLOG"/>
    <property type="match status" value="1"/>
</dbReference>
<dbReference type="EMBL" id="GG662316">
    <property type="protein sequence ID" value="EWS71394.1"/>
    <property type="molecule type" value="Genomic_DNA"/>
</dbReference>
<dbReference type="Proteomes" id="UP000009168">
    <property type="component" value="Unassembled WGS sequence"/>
</dbReference>
<dbReference type="GeneID" id="24440689"/>
<reference evidence="4" key="1">
    <citation type="journal article" date="2006" name="PLoS Biol.">
        <title>Macronuclear genome sequence of the ciliate Tetrahymena thermophila, a model eukaryote.</title>
        <authorList>
            <person name="Eisen J.A."/>
            <person name="Coyne R.S."/>
            <person name="Wu M."/>
            <person name="Wu D."/>
            <person name="Thiagarajan M."/>
            <person name="Wortman J.R."/>
            <person name="Badger J.H."/>
            <person name="Ren Q."/>
            <person name="Amedeo P."/>
            <person name="Jones K.M."/>
            <person name="Tallon L.J."/>
            <person name="Delcher A.L."/>
            <person name="Salzberg S.L."/>
            <person name="Silva J.C."/>
            <person name="Haas B.J."/>
            <person name="Majoros W.H."/>
            <person name="Farzad M."/>
            <person name="Carlton J.M."/>
            <person name="Smith R.K. Jr."/>
            <person name="Garg J."/>
            <person name="Pearlman R.E."/>
            <person name="Karrer K.M."/>
            <person name="Sun L."/>
            <person name="Manning G."/>
            <person name="Elde N.C."/>
            <person name="Turkewitz A.P."/>
            <person name="Asai D.J."/>
            <person name="Wilkes D.E."/>
            <person name="Wang Y."/>
            <person name="Cai H."/>
            <person name="Collins K."/>
            <person name="Stewart B.A."/>
            <person name="Lee S.R."/>
            <person name="Wilamowska K."/>
            <person name="Weinberg Z."/>
            <person name="Ruzzo W.L."/>
            <person name="Wloga D."/>
            <person name="Gaertig J."/>
            <person name="Frankel J."/>
            <person name="Tsao C.-C."/>
            <person name="Gorovsky M.A."/>
            <person name="Keeling P.J."/>
            <person name="Waller R.F."/>
            <person name="Patron N.J."/>
            <person name="Cherry J.M."/>
            <person name="Stover N.A."/>
            <person name="Krieger C.J."/>
            <person name="del Toro C."/>
            <person name="Ryder H.F."/>
            <person name="Williamson S.C."/>
            <person name="Barbeau R.A."/>
            <person name="Hamilton E.P."/>
            <person name="Orias E."/>
        </authorList>
    </citation>
    <scope>NUCLEOTIDE SEQUENCE [LARGE SCALE GENOMIC DNA]</scope>
    <source>
        <strain evidence="4">SB210</strain>
    </source>
</reference>
<dbReference type="RefSeq" id="XP_012656066.1">
    <property type="nucleotide sequence ID" value="XM_012800612.1"/>
</dbReference>
<dbReference type="PANTHER" id="PTHR31398">
    <property type="entry name" value="MEIOTIC NUCLEAR DIVISION PROTEIN 1 HOMOLOG"/>
    <property type="match status" value="1"/>
</dbReference>
<dbReference type="AlphaFoldDB" id="W7XF50"/>
<organism evidence="3 4">
    <name type="scientific">Tetrahymena thermophila (strain SB210)</name>
    <dbReference type="NCBI Taxonomy" id="312017"/>
    <lineage>
        <taxon>Eukaryota</taxon>
        <taxon>Sar</taxon>
        <taxon>Alveolata</taxon>
        <taxon>Ciliophora</taxon>
        <taxon>Intramacronucleata</taxon>
        <taxon>Oligohymenophorea</taxon>
        <taxon>Hymenostomatida</taxon>
        <taxon>Tetrahymenina</taxon>
        <taxon>Tetrahymenidae</taxon>
        <taxon>Tetrahymena</taxon>
    </lineage>
</organism>
<feature type="region of interest" description="Disordered" evidence="1">
    <location>
        <begin position="382"/>
        <end position="411"/>
    </location>
</feature>
<dbReference type="InParanoid" id="W7XF50"/>
<keyword evidence="4" id="KW-1185">Reference proteome</keyword>
<evidence type="ECO:0000313" key="4">
    <source>
        <dbReference type="Proteomes" id="UP000009168"/>
    </source>
</evidence>
<gene>
    <name evidence="3" type="ORF">TTHERM_000790619</name>
</gene>
<dbReference type="KEGG" id="tet:TTHERM_000790619"/>